<keyword evidence="3" id="KW-1185">Reference proteome</keyword>
<feature type="region of interest" description="Disordered" evidence="1">
    <location>
        <begin position="1"/>
        <end position="42"/>
    </location>
</feature>
<dbReference type="AlphaFoldDB" id="M4BGB9"/>
<protein>
    <submittedName>
        <fullName evidence="2">Uncharacterized protein</fullName>
    </submittedName>
</protein>
<evidence type="ECO:0000313" key="3">
    <source>
        <dbReference type="Proteomes" id="UP000011713"/>
    </source>
</evidence>
<dbReference type="EMBL" id="JH598234">
    <property type="status" value="NOT_ANNOTATED_CDS"/>
    <property type="molecule type" value="Genomic_DNA"/>
</dbReference>
<name>M4BGB9_HYAAE</name>
<sequence length="179" mass="19843">MGRTPSFNAVPYCERGPRSRTAISGPRSRDRDQGTATNGPRSSVGHLIWKDCKYLRKGGCLAAYPDLQENFGTTNWNIIPGAIWSGVQGLSTPINCYRTQAILLVEVQDREMAQVVRRLATQVSHFFHKAIKADRGDSGRAPTKNTRSGEEHPPDRHQSLKRSSLASSQVHLDESSPPY</sequence>
<organism evidence="2 3">
    <name type="scientific">Hyaloperonospora arabidopsidis (strain Emoy2)</name>
    <name type="common">Downy mildew agent</name>
    <name type="synonym">Peronospora arabidopsidis</name>
    <dbReference type="NCBI Taxonomy" id="559515"/>
    <lineage>
        <taxon>Eukaryota</taxon>
        <taxon>Sar</taxon>
        <taxon>Stramenopiles</taxon>
        <taxon>Oomycota</taxon>
        <taxon>Peronosporomycetes</taxon>
        <taxon>Peronosporales</taxon>
        <taxon>Peronosporaceae</taxon>
        <taxon>Hyaloperonospora</taxon>
    </lineage>
</organism>
<feature type="compositionally biased region" description="Polar residues" evidence="1">
    <location>
        <begin position="161"/>
        <end position="170"/>
    </location>
</feature>
<accession>M4BGB9</accession>
<evidence type="ECO:0000256" key="1">
    <source>
        <dbReference type="SAM" id="MobiDB-lite"/>
    </source>
</evidence>
<proteinExistence type="predicted"/>
<dbReference type="Proteomes" id="UP000011713">
    <property type="component" value="Unassembled WGS sequence"/>
</dbReference>
<feature type="region of interest" description="Disordered" evidence="1">
    <location>
        <begin position="132"/>
        <end position="179"/>
    </location>
</feature>
<dbReference type="EnsemblProtists" id="HpaT805340">
    <property type="protein sequence ID" value="HpaP805340"/>
    <property type="gene ID" value="HpaG805340"/>
</dbReference>
<dbReference type="InParanoid" id="M4BGB9"/>
<reference evidence="3" key="1">
    <citation type="journal article" date="2010" name="Science">
        <title>Signatures of adaptation to obligate biotrophy in the Hyaloperonospora arabidopsidis genome.</title>
        <authorList>
            <person name="Baxter L."/>
            <person name="Tripathy S."/>
            <person name="Ishaque N."/>
            <person name="Boot N."/>
            <person name="Cabral A."/>
            <person name="Kemen E."/>
            <person name="Thines M."/>
            <person name="Ah-Fong A."/>
            <person name="Anderson R."/>
            <person name="Badejoko W."/>
            <person name="Bittner-Eddy P."/>
            <person name="Boore J.L."/>
            <person name="Chibucos M.C."/>
            <person name="Coates M."/>
            <person name="Dehal P."/>
            <person name="Delehaunty K."/>
            <person name="Dong S."/>
            <person name="Downton P."/>
            <person name="Dumas B."/>
            <person name="Fabro G."/>
            <person name="Fronick C."/>
            <person name="Fuerstenberg S.I."/>
            <person name="Fulton L."/>
            <person name="Gaulin E."/>
            <person name="Govers F."/>
            <person name="Hughes L."/>
            <person name="Humphray S."/>
            <person name="Jiang R.H."/>
            <person name="Judelson H."/>
            <person name="Kamoun S."/>
            <person name="Kyung K."/>
            <person name="Meijer H."/>
            <person name="Minx P."/>
            <person name="Morris P."/>
            <person name="Nelson J."/>
            <person name="Phuntumart V."/>
            <person name="Qutob D."/>
            <person name="Rehmany A."/>
            <person name="Rougon-Cardoso A."/>
            <person name="Ryden P."/>
            <person name="Torto-Alalibo T."/>
            <person name="Studholme D."/>
            <person name="Wang Y."/>
            <person name="Win J."/>
            <person name="Wood J."/>
            <person name="Clifton S.W."/>
            <person name="Rogers J."/>
            <person name="Van den Ackerveken G."/>
            <person name="Jones J.D."/>
            <person name="McDowell J.M."/>
            <person name="Beynon J."/>
            <person name="Tyler B.M."/>
        </authorList>
    </citation>
    <scope>NUCLEOTIDE SEQUENCE [LARGE SCALE GENOMIC DNA]</scope>
    <source>
        <strain evidence="3">Emoy2</strain>
    </source>
</reference>
<dbReference type="HOGENOM" id="CLU_129014_0_0_1"/>
<feature type="compositionally biased region" description="Basic and acidic residues" evidence="1">
    <location>
        <begin position="147"/>
        <end position="158"/>
    </location>
</feature>
<reference evidence="2" key="2">
    <citation type="submission" date="2015-06" db="UniProtKB">
        <authorList>
            <consortium name="EnsemblProtists"/>
        </authorList>
    </citation>
    <scope>IDENTIFICATION</scope>
    <source>
        <strain evidence="2">Emoy2</strain>
    </source>
</reference>
<dbReference type="VEuPathDB" id="FungiDB:HpaG805340"/>
<evidence type="ECO:0000313" key="2">
    <source>
        <dbReference type="EnsemblProtists" id="HpaP805340"/>
    </source>
</evidence>